<feature type="transmembrane region" description="Helical" evidence="1">
    <location>
        <begin position="226"/>
        <end position="247"/>
    </location>
</feature>
<evidence type="ECO:0000313" key="3">
    <source>
        <dbReference type="EMBL" id="AWL08532.1"/>
    </source>
</evidence>
<dbReference type="KEGG" id="psez:HME7025_00660"/>
<dbReference type="SUPFAM" id="SSF53448">
    <property type="entry name" value="Nucleotide-diphospho-sugar transferases"/>
    <property type="match status" value="1"/>
</dbReference>
<proteinExistence type="predicted"/>
<evidence type="ECO:0000256" key="1">
    <source>
        <dbReference type="SAM" id="Phobius"/>
    </source>
</evidence>
<dbReference type="PANTHER" id="PTHR22916">
    <property type="entry name" value="GLYCOSYLTRANSFERASE"/>
    <property type="match status" value="1"/>
</dbReference>
<evidence type="ECO:0000313" key="4">
    <source>
        <dbReference type="Proteomes" id="UP000245468"/>
    </source>
</evidence>
<evidence type="ECO:0000259" key="2">
    <source>
        <dbReference type="Pfam" id="PF00535"/>
    </source>
</evidence>
<keyword evidence="3" id="KW-0328">Glycosyltransferase</keyword>
<dbReference type="RefSeq" id="WP_226998268.1">
    <property type="nucleotide sequence ID" value="NZ_CP029346.1"/>
</dbReference>
<organism evidence="3 4">
    <name type="scientific">Aquirufa nivalisilvae</name>
    <dbReference type="NCBI Taxonomy" id="2516557"/>
    <lineage>
        <taxon>Bacteria</taxon>
        <taxon>Pseudomonadati</taxon>
        <taxon>Bacteroidota</taxon>
        <taxon>Cytophagia</taxon>
        <taxon>Cytophagales</taxon>
        <taxon>Flectobacillaceae</taxon>
        <taxon>Aquirufa</taxon>
    </lineage>
</organism>
<gene>
    <name evidence="3" type="primary">wbyL</name>
    <name evidence="3" type="ORF">HME7025_00660</name>
</gene>
<keyword evidence="1" id="KW-0472">Membrane</keyword>
<feature type="domain" description="Glycosyltransferase 2-like" evidence="2">
    <location>
        <begin position="6"/>
        <end position="162"/>
    </location>
</feature>
<dbReference type="Proteomes" id="UP000245468">
    <property type="component" value="Chromosome"/>
</dbReference>
<keyword evidence="1" id="KW-0812">Transmembrane</keyword>
<dbReference type="InterPro" id="IPR001173">
    <property type="entry name" value="Glyco_trans_2-like"/>
</dbReference>
<dbReference type="Gene3D" id="3.90.550.10">
    <property type="entry name" value="Spore Coat Polysaccharide Biosynthesis Protein SpsA, Chain A"/>
    <property type="match status" value="1"/>
</dbReference>
<keyword evidence="1" id="KW-1133">Transmembrane helix</keyword>
<dbReference type="Pfam" id="PF00535">
    <property type="entry name" value="Glycos_transf_2"/>
    <property type="match status" value="1"/>
</dbReference>
<accession>A0A2S2DT98</accession>
<sequence length="254" mass="29140">MSKLLSIITVTYQAEAFIENTLRSIFSQDEQDFEVIIMDGGSHDRTLELVQAYVKQIAHIVSEPDKGIYDAMNKGMALATGKYIYFLNAGDTFAGPDTLRQILKDLQNNPDVLYGDAIFVNPSGKAIGLRSEVSPHALPEQLTWKDFNKGMVVCHQAFIARRELAPNFSMDYRMSSDIDWEINCLKLSHQIQKTQYPICRYLMGGASVKNLKTSWKERFQILSKHFGFFTTCFNHLIIILRGFVFSWQKRGKYW</sequence>
<dbReference type="EC" id="2.4.1.-" evidence="3"/>
<dbReference type="CDD" id="cd06433">
    <property type="entry name" value="GT_2_WfgS_like"/>
    <property type="match status" value="1"/>
</dbReference>
<dbReference type="EMBL" id="CP029346">
    <property type="protein sequence ID" value="AWL08532.1"/>
    <property type="molecule type" value="Genomic_DNA"/>
</dbReference>
<dbReference type="AlphaFoldDB" id="A0A2S2DT98"/>
<dbReference type="InterPro" id="IPR029044">
    <property type="entry name" value="Nucleotide-diphossugar_trans"/>
</dbReference>
<dbReference type="GO" id="GO:0016758">
    <property type="term" value="F:hexosyltransferase activity"/>
    <property type="evidence" value="ECO:0007669"/>
    <property type="project" value="UniProtKB-ARBA"/>
</dbReference>
<dbReference type="PANTHER" id="PTHR22916:SF67">
    <property type="entry name" value="COLANIC ACID BIOSYNTHESIS GLYCOSYL TRANSFERASE WCAE-RELATED"/>
    <property type="match status" value="1"/>
</dbReference>
<reference evidence="4" key="1">
    <citation type="submission" date="2018-05" db="EMBL/GenBank/DDBJ databases">
        <title>Pseudarcicella sp. HME7025 Genome sequencing and assembly.</title>
        <authorList>
            <person name="Kim H."/>
            <person name="Kang H."/>
            <person name="Joh K."/>
        </authorList>
    </citation>
    <scope>NUCLEOTIDE SEQUENCE [LARGE SCALE GENOMIC DNA]</scope>
    <source>
        <strain evidence="4">HME7025</strain>
    </source>
</reference>
<keyword evidence="4" id="KW-1185">Reference proteome</keyword>
<keyword evidence="3" id="KW-0808">Transferase</keyword>
<name>A0A2S2DT98_9BACT</name>
<protein>
    <submittedName>
        <fullName evidence="3">Putative glycosyltransferase</fullName>
        <ecNumber evidence="3">2.4.1.-</ecNumber>
    </submittedName>
</protein>